<evidence type="ECO:0000313" key="3">
    <source>
        <dbReference type="Proteomes" id="UP000823388"/>
    </source>
</evidence>
<protein>
    <submittedName>
        <fullName evidence="2">Uncharacterized protein</fullName>
    </submittedName>
</protein>
<feature type="compositionally biased region" description="Low complexity" evidence="1">
    <location>
        <begin position="62"/>
        <end position="71"/>
    </location>
</feature>
<sequence length="116" mass="12121">MKNWRAAALRRAARRVARSLAPASLEAHGSNLVALEAVRASSGSHGPRPLPQPPNGGMGAPGRSSGIGRSGSELHVATAGGGGGHGTGMAMECRGRRRYKMTELDDICCNHMFQVF</sequence>
<evidence type="ECO:0000256" key="1">
    <source>
        <dbReference type="SAM" id="MobiDB-lite"/>
    </source>
</evidence>
<evidence type="ECO:0000313" key="2">
    <source>
        <dbReference type="EMBL" id="KAG2570850.1"/>
    </source>
</evidence>
<dbReference type="AlphaFoldDB" id="A0A8T0QAC2"/>
<keyword evidence="3" id="KW-1185">Reference proteome</keyword>
<feature type="region of interest" description="Disordered" evidence="1">
    <location>
        <begin position="38"/>
        <end position="88"/>
    </location>
</feature>
<dbReference type="EMBL" id="CM029049">
    <property type="protein sequence ID" value="KAG2570850.1"/>
    <property type="molecule type" value="Genomic_DNA"/>
</dbReference>
<reference evidence="2" key="1">
    <citation type="submission" date="2020-05" db="EMBL/GenBank/DDBJ databases">
        <title>WGS assembly of Panicum virgatum.</title>
        <authorList>
            <person name="Lovell J.T."/>
            <person name="Jenkins J."/>
            <person name="Shu S."/>
            <person name="Juenger T.E."/>
            <person name="Schmutz J."/>
        </authorList>
    </citation>
    <scope>NUCLEOTIDE SEQUENCE</scope>
    <source>
        <strain evidence="2">AP13</strain>
    </source>
</reference>
<gene>
    <name evidence="2" type="ORF">PVAP13_7KG022600</name>
</gene>
<proteinExistence type="predicted"/>
<organism evidence="2 3">
    <name type="scientific">Panicum virgatum</name>
    <name type="common">Blackwell switchgrass</name>
    <dbReference type="NCBI Taxonomy" id="38727"/>
    <lineage>
        <taxon>Eukaryota</taxon>
        <taxon>Viridiplantae</taxon>
        <taxon>Streptophyta</taxon>
        <taxon>Embryophyta</taxon>
        <taxon>Tracheophyta</taxon>
        <taxon>Spermatophyta</taxon>
        <taxon>Magnoliopsida</taxon>
        <taxon>Liliopsida</taxon>
        <taxon>Poales</taxon>
        <taxon>Poaceae</taxon>
        <taxon>PACMAD clade</taxon>
        <taxon>Panicoideae</taxon>
        <taxon>Panicodae</taxon>
        <taxon>Paniceae</taxon>
        <taxon>Panicinae</taxon>
        <taxon>Panicum</taxon>
        <taxon>Panicum sect. Hiantes</taxon>
    </lineage>
</organism>
<comment type="caution">
    <text evidence="2">The sequence shown here is derived from an EMBL/GenBank/DDBJ whole genome shotgun (WGS) entry which is preliminary data.</text>
</comment>
<accession>A0A8T0QAC2</accession>
<name>A0A8T0QAC2_PANVG</name>
<dbReference type="Proteomes" id="UP000823388">
    <property type="component" value="Chromosome 7K"/>
</dbReference>